<dbReference type="InterPro" id="IPR000873">
    <property type="entry name" value="AMP-dep_synth/lig_dom"/>
</dbReference>
<sequence>MTRRTLLEVFIDNTTPDTSASYTYLRDGEIVDRTLTHYELLQRAKGLAEWLKQQGMSGKRALLVFPTGLEFVEAFLACLIANVTTVPVAPVPLTGDTNKAKRLSVLMDDCQPSIVLGVGKTIGNAGAFVEQNPKWSDLTWLEVDTFEGWDAFPDRAIDMPSPTAIAVLQYTSGSTGMPKGVMLSHQNILHNLIQWDHGLGHDDASRIISWVPHFHDLGLLYGILFPMYRSISACLLPGVAVAQTPLRWLKAISDFKGTHSMGPNFMYGHCCQKISEHDCVGLDLSSWRMALNAAEPVSVETVSKFNEKFGRYGFPSNAMTAGYGLAEATCFVTCQTWDEPVRALSLSAKALLCNEVRLAKAGEVAADMVACGKALNGTTVKIVDPARLTECAPDEIGEIWVHSGSVSSGYWNRPDETARTMGATMAGDRGGQQFLRTGDLGFVNEGDLFTTGRIKDLIIVHGDNYYPQDAEREIGRAHPGFAPGGCAVFPVTRDGEERIVVVQELTRAHRGGPYDEMFGAIRRAVGAAFDLPVYAIVLIQPGTTAKTSSGKIQRNQSKRAFLEGGLRVVAKWEIDPDAKAPVQSPMAACPSSAVEVEAFLTRRAAEISQVSQQSVRADRPFSEYGLGSIDAASLATELASRFNVEVSPTEFYDHPSIRQLAHYLSRRIEGERPQAKTAALASCDPDSVVVVGMACRFPGAGNLAAYWDLLSEGRSGITSRRHGDGTVRHGGFLDDLIEFDNAFFSITNREAACMDPQQRIAMQVAWHALEDAGIKPDAIAGTDTGVFFGASAFDYGLLQLTQAELDAYSSQGSVLAVIANRIAYQLDLHGPSFVVDTACSSALTAVHLACRSLRDAECRMAIVGAVNVLLASEWDEGLIKAGMLAPDGQCKTFDASANGYVRSEGCGALVLKRYQDAVADGDRIYGAIVGSTLNQDGRSNGLTAPSGSAQEALVLSALAKAKLDPSELQYVEAHGTGTPLGDPIECRALSRVLAQGRSGDERVCHLGSAKANVGHLEAAAGMAGIIKTLLALHHGQIPVQRNLSNLNPLIDLGARIAIPRTGVAWPRQRGARRHASVNAFGFSGTNACVVVGDAECAPPDSHGSDQTFVEKQPSPVLPFVMSARDKPALRRLAARFAAHLESLPERDWLDFVYTSTCRRALQDTRFAVAADSAAGLAAKLRALADGSDLNVTEHGSRRAPRIAFVYSGQGIPLEDAGWGLFQQLPAFREALARCDAILAPQLGFTLETLLYGHRADIDLTRPSLAQPVHFALQYALGQTLSSLGIRADVTLGHSLGEYAALVTSGAMSVEAALGLVAVRGDLCGNQIAPGAMAAVFADEETISRTILQSGIAVDLAAINGQHHCVVAGSIEAVTQFCAYLDERHSIEHRKLRVERPYHSRLMEPVMPALVHAAEAIEFQTPSSGFISNVTGEIWAPGRKLTGQYFARHLREPVRFADSLHALSGADVALAIEIGTRPVLCGIGEACQDGAGPRWLPLLRQTGHDHEDLVECLVQIAGAGYEVDWRPLLAAKERRVVSLPGYEFEKVPHWFKQRAATAPSASMPVAARPAWEQVVQCGEAALGSFMAVESSSLAKFEAIWKRMVEVCPLVMAATLAELGVFRQAGETVCAQDIAQRCALKASRLPLLGQWLMALGNAGYLQNVGEGLYRNPEPFDAMQLKTQVAGLLPEISTSEDYRPLVDYVKECATSQAGLLTGTTNPLDLLFPDGESKVADALYQLNPVSRMQNHIAVEALRAMVGRHATRQRRPMRILELGAGTGGTSAALLKVLPATGVVYHFTDVSHFFTDRAKARFAGLPFIEYGLFDINKGFAEQGYEPASFDLILAANAIHAAKHIDETLHQLRRLLVPGGALMLIEGTVNTPIQMLTLAHIESFGHYQDRRKARNLPFMSVDEWRACLLAAGFEGFSAVPGVGHSSQAWPQHLLLACSAEEGGAVASSVVTQEAVESLTPLSAPSPAPMHESAADSSLGTTDALSRLLGKLIHVDAARVDPQATFIELGVDSIVLMEFTHAVSRQHGVKLTVPQIFEHYPSLEKLSRFLDAGEVQGSSIDTAEEV</sequence>
<dbReference type="GO" id="GO:0004315">
    <property type="term" value="F:3-oxoacyl-[acyl-carrier-protein] synthase activity"/>
    <property type="evidence" value="ECO:0007669"/>
    <property type="project" value="InterPro"/>
</dbReference>
<dbReference type="Pfam" id="PF22621">
    <property type="entry name" value="CurL-like_PKS_C"/>
    <property type="match status" value="1"/>
</dbReference>
<dbReference type="InterPro" id="IPR014031">
    <property type="entry name" value="Ketoacyl_synth_C"/>
</dbReference>
<dbReference type="GO" id="GO:0005737">
    <property type="term" value="C:cytoplasm"/>
    <property type="evidence" value="ECO:0007669"/>
    <property type="project" value="TreeGrafter"/>
</dbReference>
<dbReference type="InterPro" id="IPR016036">
    <property type="entry name" value="Malonyl_transacylase_ACP-bd"/>
</dbReference>
<evidence type="ECO:0000259" key="9">
    <source>
        <dbReference type="PROSITE" id="PS50075"/>
    </source>
</evidence>
<dbReference type="InterPro" id="IPR029063">
    <property type="entry name" value="SAM-dependent_MTases_sf"/>
</dbReference>
<dbReference type="PANTHER" id="PTHR43775:SF37">
    <property type="entry name" value="SI:DKEY-61P9.11"/>
    <property type="match status" value="1"/>
</dbReference>
<dbReference type="Pfam" id="PF08242">
    <property type="entry name" value="Methyltransf_12"/>
    <property type="match status" value="1"/>
</dbReference>
<dbReference type="PROSITE" id="PS52004">
    <property type="entry name" value="KS3_2"/>
    <property type="match status" value="1"/>
</dbReference>
<keyword evidence="5" id="KW-0677">Repeat</keyword>
<dbReference type="SUPFAM" id="SSF52151">
    <property type="entry name" value="FabD/lysophospholipase-like"/>
    <property type="match status" value="1"/>
</dbReference>
<dbReference type="SUPFAM" id="SSF47336">
    <property type="entry name" value="ACP-like"/>
    <property type="match status" value="2"/>
</dbReference>
<evidence type="ECO:0000259" key="10">
    <source>
        <dbReference type="PROSITE" id="PS52004"/>
    </source>
</evidence>
<keyword evidence="4" id="KW-0808">Transferase</keyword>
<dbReference type="InterPro" id="IPR050091">
    <property type="entry name" value="PKS_NRPS_Biosynth_Enz"/>
</dbReference>
<dbReference type="PROSITE" id="PS00455">
    <property type="entry name" value="AMP_BINDING"/>
    <property type="match status" value="1"/>
</dbReference>
<name>A0A158I222_9BURK</name>
<dbReference type="SUPFAM" id="SSF53901">
    <property type="entry name" value="Thiolase-like"/>
    <property type="match status" value="1"/>
</dbReference>
<dbReference type="SMART" id="SM00827">
    <property type="entry name" value="PKS_AT"/>
    <property type="match status" value="1"/>
</dbReference>
<evidence type="ECO:0000313" key="12">
    <source>
        <dbReference type="Proteomes" id="UP000054977"/>
    </source>
</evidence>
<dbReference type="InterPro" id="IPR045851">
    <property type="entry name" value="AMP-bd_C_sf"/>
</dbReference>
<evidence type="ECO:0000256" key="8">
    <source>
        <dbReference type="ARBA" id="ARBA00023268"/>
    </source>
</evidence>
<evidence type="ECO:0000256" key="5">
    <source>
        <dbReference type="ARBA" id="ARBA00022737"/>
    </source>
</evidence>
<evidence type="ECO:0000256" key="7">
    <source>
        <dbReference type="ARBA" id="ARBA00023098"/>
    </source>
</evidence>
<dbReference type="OrthoDB" id="6297021at2"/>
<dbReference type="InterPro" id="IPR020841">
    <property type="entry name" value="PKS_Beta-ketoAc_synthase_dom"/>
</dbReference>
<dbReference type="SMART" id="SM00823">
    <property type="entry name" value="PKS_PP"/>
    <property type="match status" value="2"/>
</dbReference>
<feature type="domain" description="Ketosynthase family 3 (KS3)" evidence="10">
    <location>
        <begin position="685"/>
        <end position="1093"/>
    </location>
</feature>
<dbReference type="InterPro" id="IPR036736">
    <property type="entry name" value="ACP-like_sf"/>
</dbReference>
<dbReference type="InterPro" id="IPR016035">
    <property type="entry name" value="Acyl_Trfase/lysoPLipase"/>
</dbReference>
<comment type="caution">
    <text evidence="11">The sequence shown here is derived from an EMBL/GenBank/DDBJ whole genome shotgun (WGS) entry which is preliminary data.</text>
</comment>
<dbReference type="SMART" id="SM00825">
    <property type="entry name" value="PKS_KS"/>
    <property type="match status" value="1"/>
</dbReference>
<dbReference type="RefSeq" id="WP_087668840.1">
    <property type="nucleotide sequence ID" value="NZ_FCNW02000023.1"/>
</dbReference>
<dbReference type="CDD" id="cd00833">
    <property type="entry name" value="PKS"/>
    <property type="match status" value="1"/>
</dbReference>
<dbReference type="Gene3D" id="3.30.70.3290">
    <property type="match status" value="1"/>
</dbReference>
<dbReference type="GO" id="GO:0006633">
    <property type="term" value="P:fatty acid biosynthetic process"/>
    <property type="evidence" value="ECO:0007669"/>
    <property type="project" value="InterPro"/>
</dbReference>
<dbReference type="PROSITE" id="PS00606">
    <property type="entry name" value="KS3_1"/>
    <property type="match status" value="1"/>
</dbReference>
<dbReference type="Pfam" id="PF02801">
    <property type="entry name" value="Ketoacyl-synt_C"/>
    <property type="match status" value="1"/>
</dbReference>
<dbReference type="SUPFAM" id="SSF56801">
    <property type="entry name" value="Acetyl-CoA synthetase-like"/>
    <property type="match status" value="1"/>
</dbReference>
<gene>
    <name evidence="11" type="ORF">AWB65_04054</name>
</gene>
<dbReference type="CDD" id="cd02440">
    <property type="entry name" value="AdoMet_MTases"/>
    <property type="match status" value="1"/>
</dbReference>
<evidence type="ECO:0000256" key="3">
    <source>
        <dbReference type="ARBA" id="ARBA00022553"/>
    </source>
</evidence>
<evidence type="ECO:0000256" key="4">
    <source>
        <dbReference type="ARBA" id="ARBA00022679"/>
    </source>
</evidence>
<feature type="domain" description="Carrier" evidence="9">
    <location>
        <begin position="1983"/>
        <end position="2062"/>
    </location>
</feature>
<keyword evidence="2" id="KW-0596">Phosphopantetheine</keyword>
<evidence type="ECO:0000256" key="1">
    <source>
        <dbReference type="ARBA" id="ARBA00006432"/>
    </source>
</evidence>
<dbReference type="PROSITE" id="PS50075">
    <property type="entry name" value="CARRIER"/>
    <property type="match status" value="2"/>
</dbReference>
<dbReference type="Pfam" id="PF23024">
    <property type="entry name" value="AMP-dom_DIP2-like"/>
    <property type="match status" value="1"/>
</dbReference>
<protein>
    <submittedName>
        <fullName evidence="11">Beta-ketoacyl synthase</fullName>
    </submittedName>
</protein>
<evidence type="ECO:0000256" key="2">
    <source>
        <dbReference type="ARBA" id="ARBA00022450"/>
    </source>
</evidence>
<dbReference type="Pfam" id="PF00698">
    <property type="entry name" value="Acyl_transf_1"/>
    <property type="match status" value="1"/>
</dbReference>
<dbReference type="InterPro" id="IPR016039">
    <property type="entry name" value="Thiolase-like"/>
</dbReference>
<dbReference type="Gene3D" id="3.40.366.10">
    <property type="entry name" value="Malonyl-Coenzyme A Acyl Carrier Protein, domain 2"/>
    <property type="match status" value="1"/>
</dbReference>
<dbReference type="Gene3D" id="3.40.50.12780">
    <property type="entry name" value="N-terminal domain of ligase-like"/>
    <property type="match status" value="1"/>
</dbReference>
<dbReference type="FunFam" id="3.40.50.12780:FF:000013">
    <property type="entry name" value="Long-chain-fatty-acid--AMP ligase FadD32"/>
    <property type="match status" value="1"/>
</dbReference>
<keyword evidence="6" id="KW-0276">Fatty acid metabolism</keyword>
<dbReference type="InterPro" id="IPR020845">
    <property type="entry name" value="AMP-binding_CS"/>
</dbReference>
<dbReference type="GO" id="GO:0004312">
    <property type="term" value="F:fatty acid synthase activity"/>
    <property type="evidence" value="ECO:0007669"/>
    <property type="project" value="TreeGrafter"/>
</dbReference>
<dbReference type="GO" id="GO:0071770">
    <property type="term" value="P:DIM/DIP cell wall layer assembly"/>
    <property type="evidence" value="ECO:0007669"/>
    <property type="project" value="TreeGrafter"/>
</dbReference>
<dbReference type="InterPro" id="IPR042099">
    <property type="entry name" value="ANL_N_sf"/>
</dbReference>
<dbReference type="SMART" id="SM01294">
    <property type="entry name" value="PKS_PP_betabranch"/>
    <property type="match status" value="2"/>
</dbReference>
<dbReference type="Gene3D" id="3.40.47.10">
    <property type="match status" value="1"/>
</dbReference>
<organism evidence="11 12">
    <name type="scientific">Caballeronia humi</name>
    <dbReference type="NCBI Taxonomy" id="326474"/>
    <lineage>
        <taxon>Bacteria</taxon>
        <taxon>Pseudomonadati</taxon>
        <taxon>Pseudomonadota</taxon>
        <taxon>Betaproteobacteria</taxon>
        <taxon>Burkholderiales</taxon>
        <taxon>Burkholderiaceae</taxon>
        <taxon>Caballeronia</taxon>
    </lineage>
</organism>
<dbReference type="Gene3D" id="1.10.1200.10">
    <property type="entry name" value="ACP-like"/>
    <property type="match status" value="2"/>
</dbReference>
<dbReference type="InterPro" id="IPR009081">
    <property type="entry name" value="PP-bd_ACP"/>
</dbReference>
<dbReference type="InterPro" id="IPR025110">
    <property type="entry name" value="AMP-bd_C"/>
</dbReference>
<dbReference type="Gene3D" id="3.30.300.30">
    <property type="match status" value="1"/>
</dbReference>
<dbReference type="STRING" id="326474.AWB65_04054"/>
<dbReference type="EMBL" id="FCNW02000023">
    <property type="protein sequence ID" value="SAL50070.1"/>
    <property type="molecule type" value="Genomic_DNA"/>
</dbReference>
<dbReference type="InterPro" id="IPR013217">
    <property type="entry name" value="Methyltransf_12"/>
</dbReference>
<accession>A0A158I222</accession>
<dbReference type="CDD" id="cd05931">
    <property type="entry name" value="FAAL"/>
    <property type="match status" value="1"/>
</dbReference>
<dbReference type="GO" id="GO:0031177">
    <property type="term" value="F:phosphopantetheine binding"/>
    <property type="evidence" value="ECO:0007669"/>
    <property type="project" value="InterPro"/>
</dbReference>
<evidence type="ECO:0000256" key="6">
    <source>
        <dbReference type="ARBA" id="ARBA00022832"/>
    </source>
</evidence>
<keyword evidence="8" id="KW-0511">Multifunctional enzyme</keyword>
<feature type="domain" description="Carrier" evidence="9">
    <location>
        <begin position="591"/>
        <end position="668"/>
    </location>
</feature>
<evidence type="ECO:0000313" key="11">
    <source>
        <dbReference type="EMBL" id="SAL50070.1"/>
    </source>
</evidence>
<dbReference type="Pfam" id="PF00109">
    <property type="entry name" value="ketoacyl-synt"/>
    <property type="match status" value="1"/>
</dbReference>
<dbReference type="SUPFAM" id="SSF55048">
    <property type="entry name" value="Probable ACP-binding domain of malonyl-CoA ACP transacylase"/>
    <property type="match status" value="1"/>
</dbReference>
<dbReference type="GO" id="GO:0005886">
    <property type="term" value="C:plasma membrane"/>
    <property type="evidence" value="ECO:0007669"/>
    <property type="project" value="TreeGrafter"/>
</dbReference>
<dbReference type="Proteomes" id="UP000054977">
    <property type="component" value="Unassembled WGS sequence"/>
</dbReference>
<dbReference type="InterPro" id="IPR001227">
    <property type="entry name" value="Ac_transferase_dom_sf"/>
</dbReference>
<keyword evidence="12" id="KW-1185">Reference proteome</keyword>
<dbReference type="InterPro" id="IPR040097">
    <property type="entry name" value="FAAL/FAAC"/>
</dbReference>
<dbReference type="Gene3D" id="3.40.50.150">
    <property type="entry name" value="Vaccinia Virus protein VP39"/>
    <property type="match status" value="1"/>
</dbReference>
<dbReference type="Pfam" id="PF00501">
    <property type="entry name" value="AMP-binding"/>
    <property type="match status" value="1"/>
</dbReference>
<proteinExistence type="inferred from homology"/>
<comment type="similarity">
    <text evidence="1">Belongs to the ATP-dependent AMP-binding enzyme family.</text>
</comment>
<dbReference type="SUPFAM" id="SSF53335">
    <property type="entry name" value="S-adenosyl-L-methionine-dependent methyltransferases"/>
    <property type="match status" value="1"/>
</dbReference>
<reference evidence="11" key="1">
    <citation type="submission" date="2016-01" db="EMBL/GenBank/DDBJ databases">
        <authorList>
            <person name="Peeters C."/>
        </authorList>
    </citation>
    <scope>NUCLEOTIDE SEQUENCE [LARGE SCALE GENOMIC DNA]</scope>
    <source>
        <strain evidence="11">LMG 22934</strain>
    </source>
</reference>
<dbReference type="InterPro" id="IPR014030">
    <property type="entry name" value="Ketoacyl_synth_N"/>
</dbReference>
<keyword evidence="7" id="KW-0443">Lipid metabolism</keyword>
<dbReference type="InterPro" id="IPR014043">
    <property type="entry name" value="Acyl_transferase_dom"/>
</dbReference>
<dbReference type="InterPro" id="IPR020806">
    <property type="entry name" value="PKS_PP-bd"/>
</dbReference>
<dbReference type="Pfam" id="PF00550">
    <property type="entry name" value="PP-binding"/>
    <property type="match status" value="2"/>
</dbReference>
<dbReference type="PANTHER" id="PTHR43775">
    <property type="entry name" value="FATTY ACID SYNTHASE"/>
    <property type="match status" value="1"/>
</dbReference>
<keyword evidence="3" id="KW-0597">Phosphoprotein</keyword>
<dbReference type="InterPro" id="IPR018201">
    <property type="entry name" value="Ketoacyl_synth_AS"/>
</dbReference>